<keyword evidence="3" id="KW-1185">Reference proteome</keyword>
<dbReference type="InterPro" id="IPR053079">
    <property type="entry name" value="SPS2_domain"/>
</dbReference>
<dbReference type="InterPro" id="IPR000494">
    <property type="entry name" value="Rcpt_L-dom"/>
</dbReference>
<name>A0A0D6LPB5_9BILA</name>
<dbReference type="PANTHER" id="PTHR21662">
    <property type="entry name" value="RECEPTOR PROTEIN-TYROSINE KINASE"/>
    <property type="match status" value="1"/>
</dbReference>
<organism evidence="2 3">
    <name type="scientific">Ancylostoma ceylanicum</name>
    <dbReference type="NCBI Taxonomy" id="53326"/>
    <lineage>
        <taxon>Eukaryota</taxon>
        <taxon>Metazoa</taxon>
        <taxon>Ecdysozoa</taxon>
        <taxon>Nematoda</taxon>
        <taxon>Chromadorea</taxon>
        <taxon>Rhabditida</taxon>
        <taxon>Rhabditina</taxon>
        <taxon>Rhabditomorpha</taxon>
        <taxon>Strongyloidea</taxon>
        <taxon>Ancylostomatidae</taxon>
        <taxon>Ancylostomatinae</taxon>
        <taxon>Ancylostoma</taxon>
    </lineage>
</organism>
<keyword evidence="2" id="KW-0675">Receptor</keyword>
<dbReference type="Gene3D" id="3.80.20.20">
    <property type="entry name" value="Receptor L-domain"/>
    <property type="match status" value="1"/>
</dbReference>
<dbReference type="SUPFAM" id="SSF52058">
    <property type="entry name" value="L domain-like"/>
    <property type="match status" value="1"/>
</dbReference>
<protein>
    <submittedName>
        <fullName evidence="2">Receptor L domain protein</fullName>
    </submittedName>
</protein>
<evidence type="ECO:0000313" key="3">
    <source>
        <dbReference type="Proteomes" id="UP000054495"/>
    </source>
</evidence>
<reference evidence="2 3" key="1">
    <citation type="submission" date="2013-05" db="EMBL/GenBank/DDBJ databases">
        <title>Draft genome of the parasitic nematode Anyclostoma ceylanicum.</title>
        <authorList>
            <person name="Mitreva M."/>
        </authorList>
    </citation>
    <scope>NUCLEOTIDE SEQUENCE [LARGE SCALE GENOMIC DNA]</scope>
</reference>
<gene>
    <name evidence="2" type="ORF">ANCCEY_11436</name>
</gene>
<dbReference type="AlphaFoldDB" id="A0A0D6LPB5"/>
<accession>A0A0D6LPB5</accession>
<evidence type="ECO:0000313" key="2">
    <source>
        <dbReference type="EMBL" id="EPB69477.1"/>
    </source>
</evidence>
<dbReference type="PANTHER" id="PTHR21662:SF59">
    <property type="entry name" value="RECEPTOR PROTEIN-TYROSINE KINASE"/>
    <property type="match status" value="1"/>
</dbReference>
<proteinExistence type="predicted"/>
<dbReference type="Pfam" id="PF01030">
    <property type="entry name" value="Recep_L_domain"/>
    <property type="match status" value="1"/>
</dbReference>
<feature type="domain" description="Receptor L-domain" evidence="1">
    <location>
        <begin position="50"/>
        <end position="143"/>
    </location>
</feature>
<sequence>MVLQAITSVQGCLIINGTRIETAALQQITEVTPDQKFCDCLVNEANSNTNCESVVGDVNIADLSSDTWNRIKEVHGTVHVEKTSVSDINHLENLKIVGWKTPALVISKNKNLIDISALLTMSIESKYKPIEIKDNPNICHAIDEEQKLKQWLSGMKSSVKFSRKCR</sequence>
<dbReference type="EMBL" id="KE125290">
    <property type="protein sequence ID" value="EPB69477.1"/>
    <property type="molecule type" value="Genomic_DNA"/>
</dbReference>
<dbReference type="Proteomes" id="UP000054495">
    <property type="component" value="Unassembled WGS sequence"/>
</dbReference>
<evidence type="ECO:0000259" key="1">
    <source>
        <dbReference type="Pfam" id="PF01030"/>
    </source>
</evidence>
<dbReference type="InterPro" id="IPR036941">
    <property type="entry name" value="Rcpt_L-dom_sf"/>
</dbReference>